<evidence type="ECO:0000259" key="2">
    <source>
        <dbReference type="Pfam" id="PF00589"/>
    </source>
</evidence>
<evidence type="ECO:0000256" key="1">
    <source>
        <dbReference type="ARBA" id="ARBA00023172"/>
    </source>
</evidence>
<dbReference type="Pfam" id="PF00589">
    <property type="entry name" value="Phage_integrase"/>
    <property type="match status" value="1"/>
</dbReference>
<dbReference type="InterPro" id="IPR013762">
    <property type="entry name" value="Integrase-like_cat_sf"/>
</dbReference>
<organism evidence="3 4">
    <name type="scientific">Budvicia aquatica</name>
    <dbReference type="NCBI Taxonomy" id="82979"/>
    <lineage>
        <taxon>Bacteria</taxon>
        <taxon>Pseudomonadati</taxon>
        <taxon>Pseudomonadota</taxon>
        <taxon>Gammaproteobacteria</taxon>
        <taxon>Enterobacterales</taxon>
        <taxon>Budviciaceae</taxon>
        <taxon>Budvicia</taxon>
    </lineage>
</organism>
<dbReference type="SUPFAM" id="SSF56349">
    <property type="entry name" value="DNA breaking-rejoining enzymes"/>
    <property type="match status" value="1"/>
</dbReference>
<evidence type="ECO:0000313" key="3">
    <source>
        <dbReference type="EMBL" id="VFS52322.1"/>
    </source>
</evidence>
<dbReference type="EMBL" id="CAADJA010000002">
    <property type="protein sequence ID" value="VFS52322.1"/>
    <property type="molecule type" value="Genomic_DNA"/>
</dbReference>
<protein>
    <submittedName>
        <fullName evidence="3">Phage integrase family</fullName>
    </submittedName>
</protein>
<dbReference type="Proteomes" id="UP000373449">
    <property type="component" value="Unassembled WGS sequence"/>
</dbReference>
<dbReference type="AlphaFoldDB" id="A0A484ZV04"/>
<keyword evidence="1" id="KW-0233">DNA recombination</keyword>
<dbReference type="GO" id="GO:0003677">
    <property type="term" value="F:DNA binding"/>
    <property type="evidence" value="ECO:0007669"/>
    <property type="project" value="InterPro"/>
</dbReference>
<proteinExistence type="predicted"/>
<gene>
    <name evidence="3" type="ORF">NCTC12282_05775</name>
</gene>
<accession>A0A484ZV04</accession>
<dbReference type="Gene3D" id="1.10.443.10">
    <property type="entry name" value="Intergrase catalytic core"/>
    <property type="match status" value="1"/>
</dbReference>
<sequence length="89" mass="10080">MGKVSPLNHDAIAIFKSIPQDSEYIFPDNGRIRNNINRWDFARALRLSGITNFRFHDLLHTWASWHVQNGTPLMVLKEMGGMGKAGDGE</sequence>
<dbReference type="GO" id="GO:0006310">
    <property type="term" value="P:DNA recombination"/>
    <property type="evidence" value="ECO:0007669"/>
    <property type="project" value="UniProtKB-KW"/>
</dbReference>
<name>A0A484ZV04_9GAMM</name>
<dbReference type="InterPro" id="IPR011010">
    <property type="entry name" value="DNA_brk_join_enz"/>
</dbReference>
<reference evidence="3 4" key="1">
    <citation type="submission" date="2019-03" db="EMBL/GenBank/DDBJ databases">
        <authorList>
            <consortium name="Pathogen Informatics"/>
        </authorList>
    </citation>
    <scope>NUCLEOTIDE SEQUENCE [LARGE SCALE GENOMIC DNA]</scope>
    <source>
        <strain evidence="3 4">NCTC12282</strain>
    </source>
</reference>
<evidence type="ECO:0000313" key="4">
    <source>
        <dbReference type="Proteomes" id="UP000373449"/>
    </source>
</evidence>
<dbReference type="GO" id="GO:0015074">
    <property type="term" value="P:DNA integration"/>
    <property type="evidence" value="ECO:0007669"/>
    <property type="project" value="InterPro"/>
</dbReference>
<dbReference type="InterPro" id="IPR002104">
    <property type="entry name" value="Integrase_catalytic"/>
</dbReference>
<feature type="domain" description="Tyr recombinase" evidence="2">
    <location>
        <begin position="17"/>
        <end position="81"/>
    </location>
</feature>